<gene>
    <name evidence="1" type="ordered locus">Geob_0323</name>
</gene>
<dbReference type="InterPro" id="IPR035093">
    <property type="entry name" value="RelE/ParE_toxin_dom_sf"/>
</dbReference>
<evidence type="ECO:0000313" key="2">
    <source>
        <dbReference type="Proteomes" id="UP000007721"/>
    </source>
</evidence>
<protein>
    <submittedName>
        <fullName evidence="1">Toxin, RelE family</fullName>
    </submittedName>
</protein>
<reference evidence="1 2" key="1">
    <citation type="submission" date="2009-01" db="EMBL/GenBank/DDBJ databases">
        <title>Complete sequence of Geobacter sp. FRC-32.</title>
        <authorList>
            <consortium name="US DOE Joint Genome Institute"/>
            <person name="Lucas S."/>
            <person name="Copeland A."/>
            <person name="Lapidus A."/>
            <person name="Glavina del Rio T."/>
            <person name="Dalin E."/>
            <person name="Tice H."/>
            <person name="Bruce D."/>
            <person name="Goodwin L."/>
            <person name="Pitluck S."/>
            <person name="Saunders E."/>
            <person name="Brettin T."/>
            <person name="Detter J.C."/>
            <person name="Han C."/>
            <person name="Larimer F."/>
            <person name="Land M."/>
            <person name="Hauser L."/>
            <person name="Kyrpides N."/>
            <person name="Ovchinnikova G."/>
            <person name="Kostka J."/>
            <person name="Richardson P."/>
        </authorList>
    </citation>
    <scope>NUCLEOTIDE SEQUENCE [LARGE SCALE GENOMIC DNA]</scope>
    <source>
        <strain evidence="2">DSM 22248 / JCM 15807 / FRC-32</strain>
    </source>
</reference>
<dbReference type="eggNOG" id="COG3041">
    <property type="taxonomic scope" value="Bacteria"/>
</dbReference>
<organism evidence="1 2">
    <name type="scientific">Geotalea daltonii (strain DSM 22248 / JCM 15807 / FRC-32)</name>
    <name type="common">Geobacter daltonii</name>
    <dbReference type="NCBI Taxonomy" id="316067"/>
    <lineage>
        <taxon>Bacteria</taxon>
        <taxon>Pseudomonadati</taxon>
        <taxon>Thermodesulfobacteriota</taxon>
        <taxon>Desulfuromonadia</taxon>
        <taxon>Geobacterales</taxon>
        <taxon>Geobacteraceae</taxon>
        <taxon>Geotalea</taxon>
    </lineage>
</organism>
<dbReference type="EMBL" id="CP001390">
    <property type="protein sequence ID" value="ACM18694.1"/>
    <property type="molecule type" value="Genomic_DNA"/>
</dbReference>
<evidence type="ECO:0000313" key="1">
    <source>
        <dbReference type="EMBL" id="ACM18694.1"/>
    </source>
</evidence>
<keyword evidence="2" id="KW-1185">Reference proteome</keyword>
<name>B9M9D6_GEODF</name>
<dbReference type="STRING" id="316067.Geob_0323"/>
<dbReference type="SUPFAM" id="SSF143011">
    <property type="entry name" value="RelE-like"/>
    <property type="match status" value="1"/>
</dbReference>
<accession>B9M9D6</accession>
<dbReference type="Proteomes" id="UP000007721">
    <property type="component" value="Chromosome"/>
</dbReference>
<proteinExistence type="predicted"/>
<dbReference type="RefSeq" id="WP_012645423.1">
    <property type="nucleotide sequence ID" value="NC_011979.1"/>
</dbReference>
<sequence>MNLMFSDDFVTSLKKHNAIKDVVRKKIDMITANPISLGEPLKGNFRGYYSCSVRRNFLIIYLYCSICRKKGDDAIVLCADCQQCPDDTLKFIALGPHDKAYWG</sequence>
<dbReference type="OrthoDB" id="5516345at2"/>
<dbReference type="AlphaFoldDB" id="B9M9D6"/>
<dbReference type="KEGG" id="geo:Geob_0323"/>
<dbReference type="HOGENOM" id="CLU_2178640_0_0_7"/>
<dbReference type="Gene3D" id="3.30.2310.20">
    <property type="entry name" value="RelE-like"/>
    <property type="match status" value="1"/>
</dbReference>